<organism evidence="2 3">
    <name type="scientific">Effrenium voratum</name>
    <dbReference type="NCBI Taxonomy" id="2562239"/>
    <lineage>
        <taxon>Eukaryota</taxon>
        <taxon>Sar</taxon>
        <taxon>Alveolata</taxon>
        <taxon>Dinophyceae</taxon>
        <taxon>Suessiales</taxon>
        <taxon>Symbiodiniaceae</taxon>
        <taxon>Effrenium</taxon>
    </lineage>
</organism>
<reference evidence="2" key="1">
    <citation type="submission" date="2023-08" db="EMBL/GenBank/DDBJ databases">
        <authorList>
            <person name="Chen Y."/>
            <person name="Shah S."/>
            <person name="Dougan E. K."/>
            <person name="Thang M."/>
            <person name="Chan C."/>
        </authorList>
    </citation>
    <scope>NUCLEOTIDE SEQUENCE</scope>
</reference>
<sequence length="325" mass="34589">MQRPWRPGCGWRPSWCRKALRRRRRALRLGGGAELWGGARGGVAGAGGGPGGNGPLRVRGAGLAPPAAGPSAETTAPGGFAEQLAEMLLLQHGETMLRNQRCGLPAEEMSLLMEAQRLFRWTVEEGSSNKCREGLAQVLLQLALAGDCSLLWEAEQLLRDSIEKGADSLARQASLAFCLQLQGRDNEAVTLFHEVLPAFCRWAEEATKAQAPSPPLRLGATVLGAISAAYNCAALDGDVTKLRWALALAETGSPSNCMIAERLAELEGTKAEDETSEAPNSQAEPFLALWPRRSPRKAPGAPRKAPRGLCCCLSARHGSCVAVGH</sequence>
<keyword evidence="3" id="KW-1185">Reference proteome</keyword>
<accession>A0AA36HUU2</accession>
<feature type="region of interest" description="Disordered" evidence="1">
    <location>
        <begin position="268"/>
        <end position="304"/>
    </location>
</feature>
<protein>
    <submittedName>
        <fullName evidence="2">Uncharacterized protein</fullName>
    </submittedName>
</protein>
<dbReference type="AlphaFoldDB" id="A0AA36HUU2"/>
<evidence type="ECO:0000313" key="3">
    <source>
        <dbReference type="Proteomes" id="UP001178507"/>
    </source>
</evidence>
<comment type="caution">
    <text evidence="2">The sequence shown here is derived from an EMBL/GenBank/DDBJ whole genome shotgun (WGS) entry which is preliminary data.</text>
</comment>
<gene>
    <name evidence="2" type="ORF">EVOR1521_LOCUS4285</name>
</gene>
<proteinExistence type="predicted"/>
<dbReference type="EMBL" id="CAUJNA010000280">
    <property type="protein sequence ID" value="CAJ1374844.1"/>
    <property type="molecule type" value="Genomic_DNA"/>
</dbReference>
<evidence type="ECO:0000256" key="1">
    <source>
        <dbReference type="SAM" id="MobiDB-lite"/>
    </source>
</evidence>
<name>A0AA36HUU2_9DINO</name>
<evidence type="ECO:0000313" key="2">
    <source>
        <dbReference type="EMBL" id="CAJ1374844.1"/>
    </source>
</evidence>
<dbReference type="Proteomes" id="UP001178507">
    <property type="component" value="Unassembled WGS sequence"/>
</dbReference>